<evidence type="ECO:0000313" key="6">
    <source>
        <dbReference type="EMBL" id="ODQ91954.1"/>
    </source>
</evidence>
<dbReference type="GO" id="GO:0000976">
    <property type="term" value="F:transcription cis-regulatory region binding"/>
    <property type="evidence" value="ECO:0007669"/>
    <property type="project" value="TreeGrafter"/>
</dbReference>
<dbReference type="Proteomes" id="UP000094053">
    <property type="component" value="Unassembled WGS sequence"/>
</dbReference>
<evidence type="ECO:0000259" key="5">
    <source>
        <dbReference type="PROSITE" id="PS50977"/>
    </source>
</evidence>
<dbReference type="AlphaFoldDB" id="A0A1E3RQ23"/>
<dbReference type="InterPro" id="IPR009057">
    <property type="entry name" value="Homeodomain-like_sf"/>
</dbReference>
<feature type="domain" description="HTH tetR-type" evidence="5">
    <location>
        <begin position="6"/>
        <end position="66"/>
    </location>
</feature>
<dbReference type="PRINTS" id="PR00455">
    <property type="entry name" value="HTHTETR"/>
</dbReference>
<dbReference type="InterPro" id="IPR001647">
    <property type="entry name" value="HTH_TetR"/>
</dbReference>
<dbReference type="RefSeq" id="WP_069412207.1">
    <property type="nucleotide sequence ID" value="NZ_JACKUL010000018.1"/>
</dbReference>
<evidence type="ECO:0000313" key="7">
    <source>
        <dbReference type="Proteomes" id="UP000094053"/>
    </source>
</evidence>
<dbReference type="SUPFAM" id="SSF46689">
    <property type="entry name" value="Homeodomain-like"/>
    <property type="match status" value="1"/>
</dbReference>
<keyword evidence="1" id="KW-0805">Transcription regulation</keyword>
<keyword evidence="7" id="KW-1185">Reference proteome</keyword>
<dbReference type="Pfam" id="PF16925">
    <property type="entry name" value="TetR_C_13"/>
    <property type="match status" value="1"/>
</dbReference>
<evidence type="ECO:0000256" key="1">
    <source>
        <dbReference type="ARBA" id="ARBA00023015"/>
    </source>
</evidence>
<organism evidence="6 7">
    <name type="scientific">Mycolicibacterium flavescens</name>
    <name type="common">Mycobacterium flavescens</name>
    <dbReference type="NCBI Taxonomy" id="1776"/>
    <lineage>
        <taxon>Bacteria</taxon>
        <taxon>Bacillati</taxon>
        <taxon>Actinomycetota</taxon>
        <taxon>Actinomycetes</taxon>
        <taxon>Mycobacteriales</taxon>
        <taxon>Mycobacteriaceae</taxon>
        <taxon>Mycolicibacterium</taxon>
    </lineage>
</organism>
<gene>
    <name evidence="6" type="ORF">BHQ18_03665</name>
</gene>
<evidence type="ECO:0000256" key="2">
    <source>
        <dbReference type="ARBA" id="ARBA00023125"/>
    </source>
</evidence>
<accession>A0A1E3RQ23</accession>
<dbReference type="InterPro" id="IPR036271">
    <property type="entry name" value="Tet_transcr_reg_TetR-rel_C_sf"/>
</dbReference>
<evidence type="ECO:0000256" key="4">
    <source>
        <dbReference type="PROSITE-ProRule" id="PRU00335"/>
    </source>
</evidence>
<dbReference type="GO" id="GO:0003700">
    <property type="term" value="F:DNA-binding transcription factor activity"/>
    <property type="evidence" value="ECO:0007669"/>
    <property type="project" value="TreeGrafter"/>
</dbReference>
<dbReference type="Gene3D" id="1.10.10.60">
    <property type="entry name" value="Homeodomain-like"/>
    <property type="match status" value="1"/>
</dbReference>
<dbReference type="InterPro" id="IPR011075">
    <property type="entry name" value="TetR_C"/>
</dbReference>
<dbReference type="PROSITE" id="PS50977">
    <property type="entry name" value="HTH_TETR_2"/>
    <property type="match status" value="1"/>
</dbReference>
<dbReference type="PANTHER" id="PTHR30055">
    <property type="entry name" value="HTH-TYPE TRANSCRIPTIONAL REGULATOR RUTR"/>
    <property type="match status" value="1"/>
</dbReference>
<dbReference type="InterPro" id="IPR050109">
    <property type="entry name" value="HTH-type_TetR-like_transc_reg"/>
</dbReference>
<dbReference type="STRING" id="1776.BHQ18_03665"/>
<proteinExistence type="predicted"/>
<reference evidence="7" key="1">
    <citation type="submission" date="2016-09" db="EMBL/GenBank/DDBJ databases">
        <authorList>
            <person name="Greninger A.L."/>
            <person name="Jerome K.R."/>
            <person name="Mcnair B."/>
            <person name="Wallis C."/>
            <person name="Fang F."/>
        </authorList>
    </citation>
    <scope>NUCLEOTIDE SEQUENCE [LARGE SCALE GENOMIC DNA]</scope>
    <source>
        <strain evidence="7">M6</strain>
    </source>
</reference>
<dbReference type="SUPFAM" id="SSF48498">
    <property type="entry name" value="Tetracyclin repressor-like, C-terminal domain"/>
    <property type="match status" value="1"/>
</dbReference>
<name>A0A1E3RQ23_MYCFV</name>
<sequence>MGSDSTETRATILQAARAVIVERGYEAATFQAIAQRAGFSRPTMHYYFHTKEEIYDSLQREAYSVVSDCIAAAKRQDTLLTQLATFIAAARRLDQSDGAIMRFLVMSRLEQHRHPKLRGSTTAATEAVAAFYAWMVDDAIRRGEIAADVDADAVANMLFAMFWGMGLFSGFVREAADLSSIAKQLNLLLRRGLLQPAPVVDLTVMAGPGYRETPEPAAAVEAVAFGA</sequence>
<dbReference type="EMBL" id="MIHA01000002">
    <property type="protein sequence ID" value="ODQ91954.1"/>
    <property type="molecule type" value="Genomic_DNA"/>
</dbReference>
<keyword evidence="2 4" id="KW-0238">DNA-binding</keyword>
<dbReference type="Gene3D" id="1.10.357.10">
    <property type="entry name" value="Tetracycline Repressor, domain 2"/>
    <property type="match status" value="1"/>
</dbReference>
<feature type="DNA-binding region" description="H-T-H motif" evidence="4">
    <location>
        <begin position="29"/>
        <end position="48"/>
    </location>
</feature>
<comment type="caution">
    <text evidence="6">The sequence shown here is derived from an EMBL/GenBank/DDBJ whole genome shotgun (WGS) entry which is preliminary data.</text>
</comment>
<dbReference type="Pfam" id="PF00440">
    <property type="entry name" value="TetR_N"/>
    <property type="match status" value="1"/>
</dbReference>
<dbReference type="PANTHER" id="PTHR30055:SF234">
    <property type="entry name" value="HTH-TYPE TRANSCRIPTIONAL REGULATOR BETI"/>
    <property type="match status" value="1"/>
</dbReference>
<keyword evidence="3" id="KW-0804">Transcription</keyword>
<evidence type="ECO:0000256" key="3">
    <source>
        <dbReference type="ARBA" id="ARBA00023163"/>
    </source>
</evidence>
<protein>
    <submittedName>
        <fullName evidence="6">Transcriptional regulator</fullName>
    </submittedName>
</protein>